<comment type="caution">
    <text evidence="2">The sequence shown here is derived from an EMBL/GenBank/DDBJ whole genome shotgun (WGS) entry which is preliminary data.</text>
</comment>
<feature type="compositionally biased region" description="Low complexity" evidence="1">
    <location>
        <begin position="771"/>
        <end position="789"/>
    </location>
</feature>
<feature type="compositionally biased region" description="Low complexity" evidence="1">
    <location>
        <begin position="954"/>
        <end position="968"/>
    </location>
</feature>
<evidence type="ECO:0000313" key="2">
    <source>
        <dbReference type="EMBL" id="TNN13446.1"/>
    </source>
</evidence>
<proteinExistence type="predicted"/>
<sequence length="1033" mass="113529">MGGLSSKQTGRVSPEFIRLPSGKLYDCGRKVVIHNFKDLHYICSRLSISEDEQFFILTKYNGENCLVPIFYPHYPNDLHYKTSKLLIAYYLCEQFHLKCIQLENPQDCADIKLVSDAIIANKNQINTNEEDAKALDELLNSEELFTRLLNVLLSIPELITQWVHVKDVKGKLYQIGINRDGLLIHQEFIDSLSTHFTWQHLGNATANRSTVTLLIFMTAENANKLVDLIDTTESPKKRITVNTTEDESTLQKYTLKFRLSDATVAKRLALQLYTICNVVIRDSNDNNNNFTKIRHDVSDDERMEDETTPTSDSVFARFNRQFRDTLRCFSRPHMKPKMSRRERCSTSLDPDLKDINDNTNIEVTTAVQSSVSNDIHPTNGIVTPAISVSMPTPIVTSVINSCITTPKSSMNDTIDDNIKNWSYSVYPSTHQTNEPTMITTNQSPATGTATTFTTFMLNSKFNQENVTTQNYEKTIPVAVEPIEVAAGEAQAELNERDKQVLHSLLMNKSPAISSSIAVNKNLSYAVTNTTLTTLKKSVSNESSSSMLSSFNNSSYLATSKPDSTFHTEPLNTTTLNTTTKQSAVYELSSPSINGDNSSEQYVNGTVFSSTIPTSSLSTFSYSSSVHTQASKQNNLPSPIDSNTSTGTGNFVQPKLDTTLGKQISNTECINVTTSEHINSIPRPSLQSVITHPISVITEKDNISSLTINGNNNDIPISQSVVSSHNDCNLMSTGHIGSLYAPQPYETVAVDSNNVSNHKIPALNGFHSIDGSPKATSPSISSTTSDSFQSRIKPPSFTMKTPDSSKINATKVISTTTTTVSVEESLHHKHVTQNNNNNTTTNSFDASEGIKNQSKIDHVKNENSPSTLPILCSSSVSVTGIRPPSFIKAPSITPDKMKPRITTNGHSSANTSVTSVHDDDEITFTKKHTPTTTETTSESVKRHVSTNLEDSFIHSSSLPKPLSISSSIPGKVQSKLRPFTESTQITNSGIPAPSIMPPTISRQSHTPVPINNTSIPLPSSIRPPSRSIKSALAK</sequence>
<feature type="region of interest" description="Disordered" evidence="1">
    <location>
        <begin position="766"/>
        <end position="803"/>
    </location>
</feature>
<gene>
    <name evidence="2" type="ORF">EWB00_002962</name>
</gene>
<feature type="region of interest" description="Disordered" evidence="1">
    <location>
        <begin position="629"/>
        <end position="650"/>
    </location>
</feature>
<dbReference type="AlphaFoldDB" id="A0A4Z2DAH5"/>
<dbReference type="Proteomes" id="UP000311919">
    <property type="component" value="Unassembled WGS sequence"/>
</dbReference>
<feature type="region of interest" description="Disordered" evidence="1">
    <location>
        <begin position="920"/>
        <end position="1033"/>
    </location>
</feature>
<evidence type="ECO:0000256" key="1">
    <source>
        <dbReference type="SAM" id="MobiDB-lite"/>
    </source>
</evidence>
<evidence type="ECO:0000313" key="3">
    <source>
        <dbReference type="Proteomes" id="UP000311919"/>
    </source>
</evidence>
<dbReference type="EMBL" id="SKCS01000190">
    <property type="protein sequence ID" value="TNN13446.1"/>
    <property type="molecule type" value="Genomic_DNA"/>
</dbReference>
<dbReference type="OrthoDB" id="6247953at2759"/>
<feature type="compositionally biased region" description="Low complexity" evidence="1">
    <location>
        <begin position="1013"/>
        <end position="1033"/>
    </location>
</feature>
<feature type="compositionally biased region" description="Polar residues" evidence="1">
    <location>
        <begin position="999"/>
        <end position="1012"/>
    </location>
</feature>
<organism evidence="2 3">
    <name type="scientific">Schistosoma japonicum</name>
    <name type="common">Blood fluke</name>
    <dbReference type="NCBI Taxonomy" id="6182"/>
    <lineage>
        <taxon>Eukaryota</taxon>
        <taxon>Metazoa</taxon>
        <taxon>Spiralia</taxon>
        <taxon>Lophotrochozoa</taxon>
        <taxon>Platyhelminthes</taxon>
        <taxon>Trematoda</taxon>
        <taxon>Digenea</taxon>
        <taxon>Strigeidida</taxon>
        <taxon>Schistosomatoidea</taxon>
        <taxon>Schistosomatidae</taxon>
        <taxon>Schistosoma</taxon>
    </lineage>
</organism>
<name>A0A4Z2DAH5_SCHJA</name>
<reference evidence="2 3" key="1">
    <citation type="submission" date="2019-03" db="EMBL/GenBank/DDBJ databases">
        <title>An improved genome assembly of the fluke Schistosoma japonicum.</title>
        <authorList>
            <person name="Hu W."/>
            <person name="Luo F."/>
            <person name="Yin M."/>
            <person name="Mo X."/>
            <person name="Sun C."/>
            <person name="Wu Q."/>
            <person name="Zhu B."/>
            <person name="Xiang M."/>
            <person name="Wang J."/>
            <person name="Wang Y."/>
            <person name="Zhang T."/>
            <person name="Xu B."/>
            <person name="Zheng H."/>
            <person name="Feng Z."/>
        </authorList>
    </citation>
    <scope>NUCLEOTIDE SEQUENCE [LARGE SCALE GENOMIC DNA]</scope>
    <source>
        <strain evidence="2">HuSjv2</strain>
        <tissue evidence="2">Worms</tissue>
    </source>
</reference>
<protein>
    <submittedName>
        <fullName evidence="2">Uncharacterized protein</fullName>
    </submittedName>
</protein>
<feature type="compositionally biased region" description="Polar residues" evidence="1">
    <location>
        <begin position="979"/>
        <end position="988"/>
    </location>
</feature>
<keyword evidence="3" id="KW-1185">Reference proteome</keyword>
<accession>A0A4Z2DAH5</accession>